<proteinExistence type="inferred from homology"/>
<keyword evidence="4 6" id="KW-0238">DNA-binding</keyword>
<dbReference type="InterPro" id="IPR000838">
    <property type="entry name" value="RNA_pol_sigma70_ECF_CS"/>
</dbReference>
<dbReference type="SUPFAM" id="SSF88659">
    <property type="entry name" value="Sigma3 and sigma4 domains of RNA polymerase sigma factors"/>
    <property type="match status" value="1"/>
</dbReference>
<dbReference type="InterPro" id="IPR039425">
    <property type="entry name" value="RNA_pol_sigma-70-like"/>
</dbReference>
<dbReference type="Gene3D" id="1.10.1740.10">
    <property type="match status" value="1"/>
</dbReference>
<dbReference type="Gene3D" id="1.10.10.10">
    <property type="entry name" value="Winged helix-like DNA-binding domain superfamily/Winged helix DNA-binding domain"/>
    <property type="match status" value="1"/>
</dbReference>
<evidence type="ECO:0000313" key="10">
    <source>
        <dbReference type="Proteomes" id="UP000319148"/>
    </source>
</evidence>
<dbReference type="Proteomes" id="UP000319148">
    <property type="component" value="Unassembled WGS sequence"/>
</dbReference>
<dbReference type="PROSITE" id="PS01063">
    <property type="entry name" value="SIGMA70_ECF"/>
    <property type="match status" value="1"/>
</dbReference>
<keyword evidence="5 6" id="KW-0804">Transcription</keyword>
<name>A0A501PQT6_9PROT</name>
<dbReference type="EMBL" id="VFIY01000005">
    <property type="protein sequence ID" value="TPD62041.1"/>
    <property type="molecule type" value="Genomic_DNA"/>
</dbReference>
<comment type="caution">
    <text evidence="9">The sequence shown here is derived from an EMBL/GenBank/DDBJ whole genome shotgun (WGS) entry which is preliminary data.</text>
</comment>
<keyword evidence="10" id="KW-1185">Reference proteome</keyword>
<gene>
    <name evidence="9" type="ORF">FIV46_04400</name>
</gene>
<feature type="domain" description="RNA polymerase sigma factor 70 region 4 type 2" evidence="8">
    <location>
        <begin position="164"/>
        <end position="216"/>
    </location>
</feature>
<dbReference type="RefSeq" id="WP_139938817.1">
    <property type="nucleotide sequence ID" value="NZ_JBHSYP010000003.1"/>
</dbReference>
<evidence type="ECO:0000256" key="2">
    <source>
        <dbReference type="ARBA" id="ARBA00023015"/>
    </source>
</evidence>
<dbReference type="InterPro" id="IPR013325">
    <property type="entry name" value="RNA_pol_sigma_r2"/>
</dbReference>
<keyword evidence="2 6" id="KW-0805">Transcription regulation</keyword>
<dbReference type="SUPFAM" id="SSF88946">
    <property type="entry name" value="Sigma2 domain of RNA polymerase sigma factors"/>
    <property type="match status" value="1"/>
</dbReference>
<reference evidence="10" key="1">
    <citation type="submission" date="2019-06" db="EMBL/GenBank/DDBJ databases">
        <title>The complete genome of Emcibacter congregatus ZYLT.</title>
        <authorList>
            <person name="Zhao Z."/>
        </authorList>
    </citation>
    <scope>NUCLEOTIDE SEQUENCE [LARGE SCALE GENOMIC DNA]</scope>
    <source>
        <strain evidence="10">MCCC 1A06723</strain>
    </source>
</reference>
<evidence type="ECO:0000313" key="9">
    <source>
        <dbReference type="EMBL" id="TPD62041.1"/>
    </source>
</evidence>
<feature type="domain" description="RNA polymerase sigma-70 region 2" evidence="7">
    <location>
        <begin position="67"/>
        <end position="134"/>
    </location>
</feature>
<dbReference type="GO" id="GO:0003677">
    <property type="term" value="F:DNA binding"/>
    <property type="evidence" value="ECO:0007669"/>
    <property type="project" value="UniProtKB-KW"/>
</dbReference>
<dbReference type="Pfam" id="PF04542">
    <property type="entry name" value="Sigma70_r2"/>
    <property type="match status" value="1"/>
</dbReference>
<dbReference type="InterPro" id="IPR007627">
    <property type="entry name" value="RNA_pol_sigma70_r2"/>
</dbReference>
<sequence length="228" mass="25730">MTLSAVAEIPSQLLARRPGAKNPPVKRRDKIFPLEKKAITGDRDQEEGARLLERIATHRDRDAFVCLYELFAPRLKSFLMGRKLDEQAAEDLLQEVMLKIWRKAGSYNAAKARVSTWIFTVARNSHIDKIRRQKVIELDADDHLPQMVDDNETDELVAAGQTADAVRQAIDSLRPELSEVISKAFLEEMSHTEVAEALGLPLGTVKSRIRLAVSKLRQSLGEHRETII</sequence>
<evidence type="ECO:0000256" key="5">
    <source>
        <dbReference type="ARBA" id="ARBA00023163"/>
    </source>
</evidence>
<dbReference type="AlphaFoldDB" id="A0A501PQT6"/>
<dbReference type="OrthoDB" id="9784272at2"/>
<dbReference type="InterPro" id="IPR013249">
    <property type="entry name" value="RNA_pol_sigma70_r4_t2"/>
</dbReference>
<dbReference type="InterPro" id="IPR013324">
    <property type="entry name" value="RNA_pol_sigma_r3/r4-like"/>
</dbReference>
<dbReference type="InterPro" id="IPR036388">
    <property type="entry name" value="WH-like_DNA-bd_sf"/>
</dbReference>
<dbReference type="GO" id="GO:0016987">
    <property type="term" value="F:sigma factor activity"/>
    <property type="evidence" value="ECO:0007669"/>
    <property type="project" value="UniProtKB-KW"/>
</dbReference>
<evidence type="ECO:0000256" key="6">
    <source>
        <dbReference type="RuleBase" id="RU000716"/>
    </source>
</evidence>
<dbReference type="InterPro" id="IPR014284">
    <property type="entry name" value="RNA_pol_sigma-70_dom"/>
</dbReference>
<comment type="similarity">
    <text evidence="1 6">Belongs to the sigma-70 factor family. ECF subfamily.</text>
</comment>
<evidence type="ECO:0000256" key="4">
    <source>
        <dbReference type="ARBA" id="ARBA00023125"/>
    </source>
</evidence>
<organism evidence="9 10">
    <name type="scientific">Emcibacter nanhaiensis</name>
    <dbReference type="NCBI Taxonomy" id="1505037"/>
    <lineage>
        <taxon>Bacteria</taxon>
        <taxon>Pseudomonadati</taxon>
        <taxon>Pseudomonadota</taxon>
        <taxon>Alphaproteobacteria</taxon>
        <taxon>Emcibacterales</taxon>
        <taxon>Emcibacteraceae</taxon>
        <taxon>Emcibacter</taxon>
    </lineage>
</organism>
<keyword evidence="3 6" id="KW-0731">Sigma factor</keyword>
<dbReference type="GO" id="GO:0006352">
    <property type="term" value="P:DNA-templated transcription initiation"/>
    <property type="evidence" value="ECO:0007669"/>
    <property type="project" value="InterPro"/>
</dbReference>
<dbReference type="PANTHER" id="PTHR43133">
    <property type="entry name" value="RNA POLYMERASE ECF-TYPE SIGMA FACTO"/>
    <property type="match status" value="1"/>
</dbReference>
<evidence type="ECO:0000259" key="8">
    <source>
        <dbReference type="Pfam" id="PF08281"/>
    </source>
</evidence>
<evidence type="ECO:0000256" key="3">
    <source>
        <dbReference type="ARBA" id="ARBA00023082"/>
    </source>
</evidence>
<dbReference type="NCBIfam" id="TIGR02937">
    <property type="entry name" value="sigma70-ECF"/>
    <property type="match status" value="1"/>
</dbReference>
<dbReference type="Pfam" id="PF08281">
    <property type="entry name" value="Sigma70_r4_2"/>
    <property type="match status" value="1"/>
</dbReference>
<dbReference type="PANTHER" id="PTHR43133:SF62">
    <property type="entry name" value="RNA POLYMERASE SIGMA FACTOR SIGZ"/>
    <property type="match status" value="1"/>
</dbReference>
<evidence type="ECO:0000259" key="7">
    <source>
        <dbReference type="Pfam" id="PF04542"/>
    </source>
</evidence>
<accession>A0A501PQT6</accession>
<protein>
    <recommendedName>
        <fullName evidence="6">RNA polymerase sigma factor</fullName>
    </recommendedName>
</protein>
<evidence type="ECO:0000256" key="1">
    <source>
        <dbReference type="ARBA" id="ARBA00010641"/>
    </source>
</evidence>
<dbReference type="CDD" id="cd06171">
    <property type="entry name" value="Sigma70_r4"/>
    <property type="match status" value="1"/>
</dbReference>